<dbReference type="PANTHER" id="PTHR24408">
    <property type="entry name" value="ZINC FINGER PROTEIN"/>
    <property type="match status" value="1"/>
</dbReference>
<dbReference type="AlphaFoldDB" id="A0A7R8WXF9"/>
<dbReference type="PROSITE" id="PS00028">
    <property type="entry name" value="ZINC_FINGER_C2H2_1"/>
    <property type="match status" value="2"/>
</dbReference>
<dbReference type="Pfam" id="PF00096">
    <property type="entry name" value="zf-C2H2"/>
    <property type="match status" value="2"/>
</dbReference>
<dbReference type="Pfam" id="PF13912">
    <property type="entry name" value="zf-C2H2_6"/>
    <property type="match status" value="1"/>
</dbReference>
<dbReference type="PANTHER" id="PTHR24408:SF58">
    <property type="entry name" value="TRANSCRIPTION FACTOR (TFIIIA), PUTATIVE (AFU_ORTHOLOGUE AFUA_1G05150)-RELATED"/>
    <property type="match status" value="1"/>
</dbReference>
<dbReference type="InterPro" id="IPR013087">
    <property type="entry name" value="Znf_C2H2_type"/>
</dbReference>
<organism evidence="5">
    <name type="scientific">Cyprideis torosa</name>
    <dbReference type="NCBI Taxonomy" id="163714"/>
    <lineage>
        <taxon>Eukaryota</taxon>
        <taxon>Metazoa</taxon>
        <taxon>Ecdysozoa</taxon>
        <taxon>Arthropoda</taxon>
        <taxon>Crustacea</taxon>
        <taxon>Oligostraca</taxon>
        <taxon>Ostracoda</taxon>
        <taxon>Podocopa</taxon>
        <taxon>Podocopida</taxon>
        <taxon>Cytherocopina</taxon>
        <taxon>Cytheroidea</taxon>
        <taxon>Cytherideidae</taxon>
        <taxon>Cyprideis</taxon>
    </lineage>
</organism>
<gene>
    <name evidence="5" type="ORF">CTOB1V02_LOCUS14820</name>
</gene>
<keyword evidence="2" id="KW-0677">Repeat</keyword>
<dbReference type="SMART" id="SM00355">
    <property type="entry name" value="ZnF_C2H2"/>
    <property type="match status" value="3"/>
</dbReference>
<dbReference type="Gene3D" id="3.30.160.60">
    <property type="entry name" value="Classic Zinc Finger"/>
    <property type="match status" value="2"/>
</dbReference>
<dbReference type="GO" id="GO:0008270">
    <property type="term" value="F:zinc ion binding"/>
    <property type="evidence" value="ECO:0007669"/>
    <property type="project" value="UniProtKB-KW"/>
</dbReference>
<protein>
    <submittedName>
        <fullName evidence="5">Uncharacterized protein</fullName>
    </submittedName>
</protein>
<dbReference type="GO" id="GO:0043565">
    <property type="term" value="F:sequence-specific DNA binding"/>
    <property type="evidence" value="ECO:0007669"/>
    <property type="project" value="TreeGrafter"/>
</dbReference>
<evidence type="ECO:0000256" key="1">
    <source>
        <dbReference type="ARBA" id="ARBA00022723"/>
    </source>
</evidence>
<dbReference type="GO" id="GO:0000981">
    <property type="term" value="F:DNA-binding transcription factor activity, RNA polymerase II-specific"/>
    <property type="evidence" value="ECO:0007669"/>
    <property type="project" value="TreeGrafter"/>
</dbReference>
<dbReference type="InterPro" id="IPR036236">
    <property type="entry name" value="Znf_C2H2_sf"/>
</dbReference>
<keyword evidence="3" id="KW-0863">Zinc-finger</keyword>
<reference evidence="5" key="1">
    <citation type="submission" date="2020-11" db="EMBL/GenBank/DDBJ databases">
        <authorList>
            <person name="Tran Van P."/>
        </authorList>
    </citation>
    <scope>NUCLEOTIDE SEQUENCE</scope>
</reference>
<dbReference type="OrthoDB" id="7736123at2759"/>
<evidence type="ECO:0000256" key="4">
    <source>
        <dbReference type="ARBA" id="ARBA00022833"/>
    </source>
</evidence>
<dbReference type="PROSITE" id="PS50157">
    <property type="entry name" value="ZINC_FINGER_C2H2_2"/>
    <property type="match status" value="2"/>
</dbReference>
<accession>A0A7R8WXF9</accession>
<dbReference type="SUPFAM" id="SSF57667">
    <property type="entry name" value="beta-beta-alpha zinc fingers"/>
    <property type="match status" value="2"/>
</dbReference>
<keyword evidence="4" id="KW-0862">Zinc</keyword>
<proteinExistence type="predicted"/>
<name>A0A7R8WXF9_9CRUS</name>
<keyword evidence="1" id="KW-0479">Metal-binding</keyword>
<evidence type="ECO:0000256" key="3">
    <source>
        <dbReference type="ARBA" id="ARBA00022771"/>
    </source>
</evidence>
<evidence type="ECO:0000313" key="5">
    <source>
        <dbReference type="EMBL" id="CAD7237005.1"/>
    </source>
</evidence>
<dbReference type="GO" id="GO:0005634">
    <property type="term" value="C:nucleus"/>
    <property type="evidence" value="ECO:0007669"/>
    <property type="project" value="TreeGrafter"/>
</dbReference>
<sequence>MSTACQVCGESFESVRLLEGHMKTHPKPYRCDRCGTSFFLPGQRADHRCVPPPSPTPNNCMLCGASFPSQAHLKLHLREHLPDGFIKHSLTCDICGESYKDLHMLQLHR</sequence>
<dbReference type="EMBL" id="OB683881">
    <property type="protein sequence ID" value="CAD7237005.1"/>
    <property type="molecule type" value="Genomic_DNA"/>
</dbReference>
<evidence type="ECO:0000256" key="2">
    <source>
        <dbReference type="ARBA" id="ARBA00022737"/>
    </source>
</evidence>